<keyword evidence="7" id="KW-1185">Reference proteome</keyword>
<dbReference type="Proteomes" id="UP000028713">
    <property type="component" value="Unassembled WGS sequence"/>
</dbReference>
<dbReference type="Pfam" id="PF14905">
    <property type="entry name" value="OMP_b-brl_3"/>
    <property type="match status" value="1"/>
</dbReference>
<comment type="caution">
    <text evidence="6">The sequence shown here is derived from an EMBL/GenBank/DDBJ whole genome shotgun (WGS) entry which is preliminary data.</text>
</comment>
<evidence type="ECO:0000313" key="7">
    <source>
        <dbReference type="Proteomes" id="UP000028713"/>
    </source>
</evidence>
<gene>
    <name evidence="6" type="ORF">IX39_15665</name>
</gene>
<keyword evidence="4" id="KW-0732">Signal</keyword>
<feature type="chain" id="PRO_5001800386" evidence="4">
    <location>
        <begin position="17"/>
        <end position="790"/>
    </location>
</feature>
<dbReference type="STRING" id="236814.IX39_15665"/>
<evidence type="ECO:0000313" key="6">
    <source>
        <dbReference type="EMBL" id="KFE98850.1"/>
    </source>
</evidence>
<evidence type="ECO:0000256" key="4">
    <source>
        <dbReference type="SAM" id="SignalP"/>
    </source>
</evidence>
<dbReference type="GO" id="GO:0009279">
    <property type="term" value="C:cell outer membrane"/>
    <property type="evidence" value="ECO:0007669"/>
    <property type="project" value="UniProtKB-SubCell"/>
</dbReference>
<keyword evidence="2" id="KW-0472">Membrane</keyword>
<evidence type="ECO:0000256" key="1">
    <source>
        <dbReference type="ARBA" id="ARBA00004442"/>
    </source>
</evidence>
<dbReference type="SUPFAM" id="SSF49478">
    <property type="entry name" value="Cna protein B-type domain"/>
    <property type="match status" value="1"/>
</dbReference>
<evidence type="ECO:0000259" key="5">
    <source>
        <dbReference type="Pfam" id="PF14905"/>
    </source>
</evidence>
<reference evidence="6 7" key="1">
    <citation type="submission" date="2014-07" db="EMBL/GenBank/DDBJ databases">
        <title>Genome of Chryseobacterium formosense LMG 24722.</title>
        <authorList>
            <person name="Pipes S.E."/>
            <person name="Stropko S.J."/>
            <person name="Newman J.D."/>
        </authorList>
    </citation>
    <scope>NUCLEOTIDE SEQUENCE [LARGE SCALE GENOMIC DNA]</scope>
    <source>
        <strain evidence="6 7">LMG 24722</strain>
    </source>
</reference>
<organism evidence="6 7">
    <name type="scientific">Chryseobacterium formosense</name>
    <dbReference type="NCBI Taxonomy" id="236814"/>
    <lineage>
        <taxon>Bacteria</taxon>
        <taxon>Pseudomonadati</taxon>
        <taxon>Bacteroidota</taxon>
        <taxon>Flavobacteriia</taxon>
        <taxon>Flavobacteriales</taxon>
        <taxon>Weeksellaceae</taxon>
        <taxon>Chryseobacterium group</taxon>
        <taxon>Chryseobacterium</taxon>
    </lineage>
</organism>
<feature type="signal peptide" evidence="4">
    <location>
        <begin position="1"/>
        <end position="16"/>
    </location>
</feature>
<evidence type="ECO:0000256" key="3">
    <source>
        <dbReference type="ARBA" id="ARBA00023237"/>
    </source>
</evidence>
<sequence length="790" mass="91966">MYKYLLLLLFPVFAFSQSQKISGTVFNTYKEKLDSVKVELYSAENVLIKSLFTNPEGNFSFENLSEQTFKLKINDEKYLSFEKSVEAKRDHEILNIILKSNQKDIEGVTVLKKKPLVKRKVDRLEFNVENSNISSLNAWEILKKTPQVTINNDILAVKGGTSVLVTINDKKVMMSGEELKNFLENTQGDDVKSVEVITNPPAKYEAEGGAVLNIVMKKNKIEGYRGVLSSKYIQTQYAKGVAGLSQYYKKNKLSVMGSYFRGTGTYYREEIGYVNYPENGTTWISMMNRKDQAKSQNTVNFNVEYEIDSLTTANLNYSGYFNPKSFGVYNVPTVIYNAQNVAESDYTTINDHHSRTINNSLSFQVDRKLNKKSSLSWINYFTGNNATKYQNVLTYLNFANQSPRETNFMTNNKNDVQLYSTQFDYQWKGDKLELESGTKYSFVKTDSQLDFSDNENGGFQYRPEKSSLFDYKEHNFSVYTSLAYNVGKWNFKGGLRAEMTDLEGVVSEPYEVNKNNYWSLFPTFYAQYTTENKHEFGFSYGKRISRPSYSWLNPAKSYYNLFSYYQGDPKLKATIIHNLNLTYSFKNWNVDFYYRKELFPSMEISFQQHENNNLIYYYTNIEKGEAFGMSLYKNFEIKPWWNLIVSQNLEHNENYFTGMDGALNKNQVWNWVSNISTSFTLDKNSDWKMEIGQNYYSPAIQGTFRISSQWSAYFVMNRKFFNKKLEAAFIFNDIFKSTQQKISTKYGNQDNYFLDYQDTQGFTFSLKYNFGNQSVKSTKAIKKAEEQERL</sequence>
<evidence type="ECO:0000256" key="2">
    <source>
        <dbReference type="ARBA" id="ARBA00023136"/>
    </source>
</evidence>
<dbReference type="eggNOG" id="COG4772">
    <property type="taxonomic scope" value="Bacteria"/>
</dbReference>
<dbReference type="SUPFAM" id="SSF56935">
    <property type="entry name" value="Porins"/>
    <property type="match status" value="1"/>
</dbReference>
<comment type="subcellular location">
    <subcellularLocation>
        <location evidence="1">Cell outer membrane</location>
    </subcellularLocation>
</comment>
<name>A0A085Z337_9FLAO</name>
<keyword evidence="6" id="KW-0675">Receptor</keyword>
<accession>A0A085Z337</accession>
<dbReference type="RefSeq" id="WP_034678153.1">
    <property type="nucleotide sequence ID" value="NZ_FPAP01000002.1"/>
</dbReference>
<dbReference type="AlphaFoldDB" id="A0A085Z337"/>
<dbReference type="InterPro" id="IPR036942">
    <property type="entry name" value="Beta-barrel_TonB_sf"/>
</dbReference>
<dbReference type="OrthoDB" id="8764943at2"/>
<feature type="domain" description="Outer membrane protein beta-barrel" evidence="5">
    <location>
        <begin position="370"/>
        <end position="768"/>
    </location>
</feature>
<keyword evidence="3" id="KW-0998">Cell outer membrane</keyword>
<dbReference type="EMBL" id="JPRP01000002">
    <property type="protein sequence ID" value="KFE98850.1"/>
    <property type="molecule type" value="Genomic_DNA"/>
</dbReference>
<protein>
    <submittedName>
        <fullName evidence="6">TonB-dependent receptor</fullName>
    </submittedName>
</protein>
<proteinExistence type="predicted"/>
<dbReference type="InterPro" id="IPR041700">
    <property type="entry name" value="OMP_b-brl_3"/>
</dbReference>
<dbReference type="Gene3D" id="2.60.40.1120">
    <property type="entry name" value="Carboxypeptidase-like, regulatory domain"/>
    <property type="match status" value="1"/>
</dbReference>
<dbReference type="Gene3D" id="2.40.170.20">
    <property type="entry name" value="TonB-dependent receptor, beta-barrel domain"/>
    <property type="match status" value="1"/>
</dbReference>